<protein>
    <submittedName>
        <fullName evidence="2">Uncharacterized protein</fullName>
    </submittedName>
</protein>
<name>A0A9P9HN86_FUSRE</name>
<dbReference type="EMBL" id="JAGMUX010000004">
    <property type="protein sequence ID" value="KAH7260749.1"/>
    <property type="molecule type" value="Genomic_DNA"/>
</dbReference>
<feature type="compositionally biased region" description="Basic and acidic residues" evidence="1">
    <location>
        <begin position="210"/>
        <end position="220"/>
    </location>
</feature>
<keyword evidence="3" id="KW-1185">Reference proteome</keyword>
<organism evidence="2 3">
    <name type="scientific">Fusarium redolens</name>
    <dbReference type="NCBI Taxonomy" id="48865"/>
    <lineage>
        <taxon>Eukaryota</taxon>
        <taxon>Fungi</taxon>
        <taxon>Dikarya</taxon>
        <taxon>Ascomycota</taxon>
        <taxon>Pezizomycotina</taxon>
        <taxon>Sordariomycetes</taxon>
        <taxon>Hypocreomycetidae</taxon>
        <taxon>Hypocreales</taxon>
        <taxon>Nectriaceae</taxon>
        <taxon>Fusarium</taxon>
        <taxon>Fusarium redolens species complex</taxon>
    </lineage>
</organism>
<dbReference type="RefSeq" id="XP_046052626.1">
    <property type="nucleotide sequence ID" value="XM_046201284.1"/>
</dbReference>
<dbReference type="OrthoDB" id="10542247at2759"/>
<comment type="caution">
    <text evidence="2">The sequence shown here is derived from an EMBL/GenBank/DDBJ whole genome shotgun (WGS) entry which is preliminary data.</text>
</comment>
<reference evidence="2" key="1">
    <citation type="journal article" date="2021" name="Nat. Commun.">
        <title>Genetic determinants of endophytism in the Arabidopsis root mycobiome.</title>
        <authorList>
            <person name="Mesny F."/>
            <person name="Miyauchi S."/>
            <person name="Thiergart T."/>
            <person name="Pickel B."/>
            <person name="Atanasova L."/>
            <person name="Karlsson M."/>
            <person name="Huettel B."/>
            <person name="Barry K.W."/>
            <person name="Haridas S."/>
            <person name="Chen C."/>
            <person name="Bauer D."/>
            <person name="Andreopoulos W."/>
            <person name="Pangilinan J."/>
            <person name="LaButti K."/>
            <person name="Riley R."/>
            <person name="Lipzen A."/>
            <person name="Clum A."/>
            <person name="Drula E."/>
            <person name="Henrissat B."/>
            <person name="Kohler A."/>
            <person name="Grigoriev I.V."/>
            <person name="Martin F.M."/>
            <person name="Hacquard S."/>
        </authorList>
    </citation>
    <scope>NUCLEOTIDE SEQUENCE</scope>
    <source>
        <strain evidence="2">MPI-CAGE-AT-0023</strain>
    </source>
</reference>
<feature type="region of interest" description="Disordered" evidence="1">
    <location>
        <begin position="130"/>
        <end position="245"/>
    </location>
</feature>
<evidence type="ECO:0000313" key="2">
    <source>
        <dbReference type="EMBL" id="KAH7260749.1"/>
    </source>
</evidence>
<evidence type="ECO:0000313" key="3">
    <source>
        <dbReference type="Proteomes" id="UP000720189"/>
    </source>
</evidence>
<dbReference type="AlphaFoldDB" id="A0A9P9HN86"/>
<dbReference type="Proteomes" id="UP000720189">
    <property type="component" value="Unassembled WGS sequence"/>
</dbReference>
<accession>A0A9P9HN86</accession>
<proteinExistence type="predicted"/>
<evidence type="ECO:0000256" key="1">
    <source>
        <dbReference type="SAM" id="MobiDB-lite"/>
    </source>
</evidence>
<gene>
    <name evidence="2" type="ORF">BKA55DRAFT_735038</name>
</gene>
<dbReference type="GeneID" id="70231238"/>
<sequence>MPAPRSFRVRPPIIGTSDRDERAMSSAVRRLYFKSLGFYLARIFTPEPVIVDDLYSLVLFFALSSKSLIDCFVWSVLLFHHFAMALSWKPSAPALCIASAVHSQEYEVLITSSRHGTALKSTLDISLPTATRPPSEVLPKDTITDRGVIAGPDTTREAIFPALDSTNDSDVTDLPPTTGPAAEGPQPTNTQAPSDGAIEAGPVKVSPDVRPNKESARPPVEKTTCQPVPDPTTKAERPEPGETENSPVIVRLFHRLLNEAKPTPPSLPSMLCYPPQTTSSALITTTRASFNAITTIDAATIAEDVRIYKPSVALGGLRADNPYCQYPTTIDGEQPVANASLIHDQYETCSDYPSSVTSDAPVNEAPVPTLFTATSDGTVRAYPTYARMNACLHATR</sequence>